<protein>
    <submittedName>
        <fullName evidence="6">LysR family transcriptional regulator</fullName>
    </submittedName>
</protein>
<dbReference type="Pfam" id="PF03466">
    <property type="entry name" value="LysR_substrate"/>
    <property type="match status" value="1"/>
</dbReference>
<organism evidence="6 7">
    <name type="scientific">Leisingera caerulea</name>
    <name type="common">Phaeobacter caeruleus</name>
    <dbReference type="NCBI Taxonomy" id="506591"/>
    <lineage>
        <taxon>Bacteria</taxon>
        <taxon>Pseudomonadati</taxon>
        <taxon>Pseudomonadota</taxon>
        <taxon>Alphaproteobacteria</taxon>
        <taxon>Rhodobacterales</taxon>
        <taxon>Roseobacteraceae</taxon>
        <taxon>Leisingera</taxon>
    </lineage>
</organism>
<keyword evidence="3" id="KW-0238">DNA-binding</keyword>
<dbReference type="GO" id="GO:0043565">
    <property type="term" value="F:sequence-specific DNA binding"/>
    <property type="evidence" value="ECO:0007669"/>
    <property type="project" value="TreeGrafter"/>
</dbReference>
<name>A0A9Q9HLN1_LEICA</name>
<proteinExistence type="inferred from homology"/>
<dbReference type="Pfam" id="PF00126">
    <property type="entry name" value="HTH_1"/>
    <property type="match status" value="1"/>
</dbReference>
<comment type="similarity">
    <text evidence="1">Belongs to the LysR transcriptional regulatory family.</text>
</comment>
<gene>
    <name evidence="6" type="ORF">K3721_02705</name>
</gene>
<dbReference type="PRINTS" id="PR00039">
    <property type="entry name" value="HTHLYSR"/>
</dbReference>
<dbReference type="InterPro" id="IPR000847">
    <property type="entry name" value="LysR_HTH_N"/>
</dbReference>
<dbReference type="SUPFAM" id="SSF46785">
    <property type="entry name" value="Winged helix' DNA-binding domain"/>
    <property type="match status" value="1"/>
</dbReference>
<dbReference type="InterPro" id="IPR036390">
    <property type="entry name" value="WH_DNA-bd_sf"/>
</dbReference>
<dbReference type="PANTHER" id="PTHR30537">
    <property type="entry name" value="HTH-TYPE TRANSCRIPTIONAL REGULATOR"/>
    <property type="match status" value="1"/>
</dbReference>
<dbReference type="GO" id="GO:0006351">
    <property type="term" value="P:DNA-templated transcription"/>
    <property type="evidence" value="ECO:0007669"/>
    <property type="project" value="TreeGrafter"/>
</dbReference>
<feature type="domain" description="HTH lysR-type" evidence="5">
    <location>
        <begin position="6"/>
        <end position="63"/>
    </location>
</feature>
<dbReference type="PANTHER" id="PTHR30537:SF26">
    <property type="entry name" value="GLYCINE CLEAVAGE SYSTEM TRANSCRIPTIONAL ACTIVATOR"/>
    <property type="match status" value="1"/>
</dbReference>
<keyword evidence="4" id="KW-0804">Transcription</keyword>
<reference evidence="6" key="1">
    <citation type="submission" date="2021-08" db="EMBL/GenBank/DDBJ databases">
        <authorList>
            <person name="Nwanade C."/>
            <person name="Wang M."/>
            <person name="Masoudi A."/>
            <person name="Yu Z."/>
            <person name="Liu J."/>
        </authorList>
    </citation>
    <scope>NUCLEOTIDE SEQUENCE</scope>
    <source>
        <strain evidence="6">S122</strain>
    </source>
</reference>
<evidence type="ECO:0000313" key="6">
    <source>
        <dbReference type="EMBL" id="UWQ54465.1"/>
    </source>
</evidence>
<dbReference type="GO" id="GO:0003700">
    <property type="term" value="F:DNA-binding transcription factor activity"/>
    <property type="evidence" value="ECO:0007669"/>
    <property type="project" value="InterPro"/>
</dbReference>
<keyword evidence="2" id="KW-0805">Transcription regulation</keyword>
<dbReference type="SUPFAM" id="SSF53850">
    <property type="entry name" value="Periplasmic binding protein-like II"/>
    <property type="match status" value="1"/>
</dbReference>
<dbReference type="InterPro" id="IPR005119">
    <property type="entry name" value="LysR_subst-bd"/>
</dbReference>
<dbReference type="InterPro" id="IPR058163">
    <property type="entry name" value="LysR-type_TF_proteobact-type"/>
</dbReference>
<evidence type="ECO:0000256" key="3">
    <source>
        <dbReference type="ARBA" id="ARBA00023125"/>
    </source>
</evidence>
<evidence type="ECO:0000313" key="7">
    <source>
        <dbReference type="Proteomes" id="UP001058713"/>
    </source>
</evidence>
<dbReference type="PROSITE" id="PS50931">
    <property type="entry name" value="HTH_LYSR"/>
    <property type="match status" value="1"/>
</dbReference>
<sequence length="295" mass="32488">MRRKIPPISALLCFEAAARAGSFAQGARTMSLSQSAFSRQIQSLEAQTGQTLFKRDRQRVQLTAAGHMLLEELSPQLEALEATFYRLRTRDNPYGALNIGTYPTLGSRWLMPHLAQLAREQPRLTVNTITYLDNAQVDASLVDLAIVQGDPPWPGFRADFLMPETLIAVAAPGLPGTPVRAASSLLDYPALQHTTRPLSWQIWFEDLGEALPVRPTGPLFSQFEMLIDAVKYGHGAAILPELLVRRELDDGTLVQAHPHGCIPASSYYLLTPQAKAGTSRIERVRSWLLEHAAAG</sequence>
<evidence type="ECO:0000256" key="2">
    <source>
        <dbReference type="ARBA" id="ARBA00023015"/>
    </source>
</evidence>
<accession>A0A9Q9HLN1</accession>
<dbReference type="RefSeq" id="WP_259971758.1">
    <property type="nucleotide sequence ID" value="NZ_CP081070.1"/>
</dbReference>
<dbReference type="Proteomes" id="UP001058713">
    <property type="component" value="Chromosome"/>
</dbReference>
<dbReference type="Gene3D" id="1.10.10.10">
    <property type="entry name" value="Winged helix-like DNA-binding domain superfamily/Winged helix DNA-binding domain"/>
    <property type="match status" value="1"/>
</dbReference>
<dbReference type="InterPro" id="IPR036388">
    <property type="entry name" value="WH-like_DNA-bd_sf"/>
</dbReference>
<dbReference type="KEGG" id="lcae:K3721_02705"/>
<evidence type="ECO:0000259" key="5">
    <source>
        <dbReference type="PROSITE" id="PS50931"/>
    </source>
</evidence>
<dbReference type="EMBL" id="CP081070">
    <property type="protein sequence ID" value="UWQ54465.1"/>
    <property type="molecule type" value="Genomic_DNA"/>
</dbReference>
<dbReference type="AlphaFoldDB" id="A0A9Q9HLN1"/>
<evidence type="ECO:0000256" key="4">
    <source>
        <dbReference type="ARBA" id="ARBA00023163"/>
    </source>
</evidence>
<dbReference type="Gene3D" id="3.40.190.10">
    <property type="entry name" value="Periplasmic binding protein-like II"/>
    <property type="match status" value="2"/>
</dbReference>
<evidence type="ECO:0000256" key="1">
    <source>
        <dbReference type="ARBA" id="ARBA00009437"/>
    </source>
</evidence>